<protein>
    <submittedName>
        <fullName evidence="4">Patatin-like phospholipase</fullName>
    </submittedName>
</protein>
<feature type="short sequence motif" description="GXGXXG" evidence="2">
    <location>
        <begin position="146"/>
        <end position="151"/>
    </location>
</feature>
<dbReference type="SUPFAM" id="SSF52151">
    <property type="entry name" value="FabD/lysophospholipase-like"/>
    <property type="match status" value="1"/>
</dbReference>
<keyword evidence="5" id="KW-1185">Reference proteome</keyword>
<dbReference type="InterPro" id="IPR016035">
    <property type="entry name" value="Acyl_Trfase/lysoPLipase"/>
</dbReference>
<evidence type="ECO:0000313" key="4">
    <source>
        <dbReference type="EMBL" id="TDU32118.1"/>
    </source>
</evidence>
<feature type="short sequence motif" description="DGA/G" evidence="2">
    <location>
        <begin position="362"/>
        <end position="364"/>
    </location>
</feature>
<evidence type="ECO:0000259" key="3">
    <source>
        <dbReference type="PROSITE" id="PS51635"/>
    </source>
</evidence>
<proteinExistence type="predicted"/>
<evidence type="ECO:0000256" key="1">
    <source>
        <dbReference type="ARBA" id="ARBA00023098"/>
    </source>
</evidence>
<dbReference type="Gene3D" id="3.40.1090.10">
    <property type="entry name" value="Cytosolic phospholipase A2 catalytic domain"/>
    <property type="match status" value="1"/>
</dbReference>
<name>A0A4R7PDF2_9GAMM</name>
<dbReference type="Proteomes" id="UP000295341">
    <property type="component" value="Unassembled WGS sequence"/>
</dbReference>
<reference evidence="4 5" key="1">
    <citation type="submission" date="2019-03" db="EMBL/GenBank/DDBJ databases">
        <title>Genomic Encyclopedia of Type Strains, Phase IV (KMG-IV): sequencing the most valuable type-strain genomes for metagenomic binning, comparative biology and taxonomic classification.</title>
        <authorList>
            <person name="Goeker M."/>
        </authorList>
    </citation>
    <scope>NUCLEOTIDE SEQUENCE [LARGE SCALE GENOMIC DNA]</scope>
    <source>
        <strain evidence="4 5">DSM 26377</strain>
    </source>
</reference>
<keyword evidence="2" id="KW-0378">Hydrolase</keyword>
<feature type="active site" description="Nucleophile" evidence="2">
    <location>
        <position position="175"/>
    </location>
</feature>
<dbReference type="PROSITE" id="PS51635">
    <property type="entry name" value="PNPLA"/>
    <property type="match status" value="1"/>
</dbReference>
<dbReference type="Pfam" id="PF01734">
    <property type="entry name" value="Patatin"/>
    <property type="match status" value="1"/>
</dbReference>
<feature type="domain" description="PNPLA" evidence="3">
    <location>
        <begin position="142"/>
        <end position="375"/>
    </location>
</feature>
<sequence>MAAQGKNKTLLKLQRMEMSLVRAWLAHPDLMPERHFRRLRYILGFARLYRFAPGAALRGPRRPDIDVDPAVVEPFRELVLRALYRPLHREESLRERLAQSAAVLSPLDAALADARPRLLAHHRADFSEAELDAEVGRKALVTIAGGGGGAGFVYIGAAARLRAEGLSSDYLVGASIGALIGAFLARSRQLDIDALMAWAKALSLRSIFGRPHIGATHTLPGLMRLHLRAMHKVMQHPDGTPMRLSDLEIPYEAVVGGVRKRVYDHLPAAARTFLSRQNSSARFSKLLAERMLMLGTFVNPNVVRPLVLGRDVGTRGIRVADAVGLSAAIPAVLQYEPPARDALTDEILARLREEHEVALFVDGGVAANVPARIAWEGVEGGRIGTRNAFYLALDCFHPQFEPQHLWLWPVTQIMQLQLPSQRPYFDWLMRFEPTLSPVNLLPSPQDFDQAFQWGWQQADAMIPFLKKALEPVTWQQP</sequence>
<feature type="short sequence motif" description="GXSXG" evidence="2">
    <location>
        <begin position="173"/>
        <end position="177"/>
    </location>
</feature>
<accession>A0A4R7PDF2</accession>
<dbReference type="RefSeq" id="WP_162851095.1">
    <property type="nucleotide sequence ID" value="NZ_MWIN01000026.1"/>
</dbReference>
<feature type="active site" description="Proton acceptor" evidence="2">
    <location>
        <position position="362"/>
    </location>
</feature>
<dbReference type="GO" id="GO:0016787">
    <property type="term" value="F:hydrolase activity"/>
    <property type="evidence" value="ECO:0007669"/>
    <property type="project" value="UniProtKB-UniRule"/>
</dbReference>
<organism evidence="4 5">
    <name type="scientific">Panacagrimonas perspica</name>
    <dbReference type="NCBI Taxonomy" id="381431"/>
    <lineage>
        <taxon>Bacteria</taxon>
        <taxon>Pseudomonadati</taxon>
        <taxon>Pseudomonadota</taxon>
        <taxon>Gammaproteobacteria</taxon>
        <taxon>Nevskiales</taxon>
        <taxon>Nevskiaceae</taxon>
        <taxon>Panacagrimonas</taxon>
    </lineage>
</organism>
<evidence type="ECO:0000313" key="5">
    <source>
        <dbReference type="Proteomes" id="UP000295341"/>
    </source>
</evidence>
<dbReference type="EMBL" id="SOBT01000008">
    <property type="protein sequence ID" value="TDU32118.1"/>
    <property type="molecule type" value="Genomic_DNA"/>
</dbReference>
<evidence type="ECO:0000256" key="2">
    <source>
        <dbReference type="PROSITE-ProRule" id="PRU01161"/>
    </source>
</evidence>
<dbReference type="AlphaFoldDB" id="A0A4R7PDF2"/>
<keyword evidence="1 2" id="KW-0443">Lipid metabolism</keyword>
<comment type="caution">
    <text evidence="4">The sequence shown here is derived from an EMBL/GenBank/DDBJ whole genome shotgun (WGS) entry which is preliminary data.</text>
</comment>
<dbReference type="InterPro" id="IPR002641">
    <property type="entry name" value="PNPLA_dom"/>
</dbReference>
<dbReference type="GO" id="GO:0016042">
    <property type="term" value="P:lipid catabolic process"/>
    <property type="evidence" value="ECO:0007669"/>
    <property type="project" value="UniProtKB-UniRule"/>
</dbReference>
<gene>
    <name evidence="4" type="ORF">DFR24_1506</name>
</gene>
<keyword evidence="2" id="KW-0442">Lipid degradation</keyword>